<name>A0ACD0P8P1_9BASI</name>
<evidence type="ECO:0000313" key="2">
    <source>
        <dbReference type="Proteomes" id="UP000245626"/>
    </source>
</evidence>
<dbReference type="EMBL" id="KZ819684">
    <property type="protein sequence ID" value="PWN54453.1"/>
    <property type="molecule type" value="Genomic_DNA"/>
</dbReference>
<dbReference type="Proteomes" id="UP000245626">
    <property type="component" value="Unassembled WGS sequence"/>
</dbReference>
<sequence>MSAARTPSSSNAAADARPQVDWKWQIGKAILMYMGIQAVIGPNGLISQFNKGTTNNNPVLESSLADGTAVSTPNPTGQSAVAPRLSPDATSASLWSPGSPLDLYLYLSSSSPTTAAEIESQYSDLVPHGTGAAQALGKIDFDAFKSLLDPSLTNQVQHVGQDHVLAVGKWSNISLGDNSLAKDLDFTLRLDHLVRSGNGSIWADIILAKAGSDPDPSSLAYERTRVFHTRKLLTRLLPLKRKRVEKNLFKGNKDAEGAARVEEEGDGLTEEERKNPPLVAHWHKNLTLALVQDSNVTLPIGKLPPPMLQYVHVLKDERGEKVRVSPDKPQHFSHYPVVFPNDFWLLREHMYPINDTLSELPLHVNLYTLSWFKYQMLASMSDSFDKQATGAGGPTGGVAGSEIDMLKTMLLETNPWFLALTVIISILHSLFEFLAFSSDVKHWKNKDDLAGVSVGSILTNVVVQLIITLYLLDNNEQTSWMILAGQAVGVLIEVWKLTKAVTVGLVPTAPGSWLPYKLNVEDKHKLSEEEKRTQEYDRLAFKYVGVVVGPILVLYTIYSALYETHRGWWSFIISTATSFVYAFGFVSLVPQLIVNYKLKSTAGMNTKTFVYKILGTFVDDLFAFCIKMPTLHRLACFRDDIVFFIFLYQRWIYGVDDTRRNEFGQVEKKVDGKEDEEKDDKKGGVPELSGKGAVVAEGQATALEKKGGVRARGGSKKVYNEGK</sequence>
<protein>
    <submittedName>
        <fullName evidence="1">CLPTM1-domain-containing protein</fullName>
    </submittedName>
</protein>
<organism evidence="1 2">
    <name type="scientific">Violaceomyces palustris</name>
    <dbReference type="NCBI Taxonomy" id="1673888"/>
    <lineage>
        <taxon>Eukaryota</taxon>
        <taxon>Fungi</taxon>
        <taxon>Dikarya</taxon>
        <taxon>Basidiomycota</taxon>
        <taxon>Ustilaginomycotina</taxon>
        <taxon>Ustilaginomycetes</taxon>
        <taxon>Violaceomycetales</taxon>
        <taxon>Violaceomycetaceae</taxon>
        <taxon>Violaceomyces</taxon>
    </lineage>
</organism>
<proteinExistence type="predicted"/>
<gene>
    <name evidence="1" type="ORF">IE53DRAFT_382943</name>
</gene>
<evidence type="ECO:0000313" key="1">
    <source>
        <dbReference type="EMBL" id="PWN54453.1"/>
    </source>
</evidence>
<keyword evidence="2" id="KW-1185">Reference proteome</keyword>
<reference evidence="1 2" key="1">
    <citation type="journal article" date="2018" name="Mol. Biol. Evol.">
        <title>Broad Genomic Sampling Reveals a Smut Pathogenic Ancestry of the Fungal Clade Ustilaginomycotina.</title>
        <authorList>
            <person name="Kijpornyongpan T."/>
            <person name="Mondo S.J."/>
            <person name="Barry K."/>
            <person name="Sandor L."/>
            <person name="Lee J."/>
            <person name="Lipzen A."/>
            <person name="Pangilinan J."/>
            <person name="LaButti K."/>
            <person name="Hainaut M."/>
            <person name="Henrissat B."/>
            <person name="Grigoriev I.V."/>
            <person name="Spatafora J.W."/>
            <person name="Aime M.C."/>
        </authorList>
    </citation>
    <scope>NUCLEOTIDE SEQUENCE [LARGE SCALE GENOMIC DNA]</scope>
    <source>
        <strain evidence="1 2">SA 807</strain>
    </source>
</reference>
<accession>A0ACD0P8P1</accession>